<comment type="function">
    <text evidence="6">Component of a complex that catalyzes the oxidation of glycolate to glyoxylate.</text>
</comment>
<dbReference type="InterPro" id="IPR012257">
    <property type="entry name" value="Glc_ox_4Fe-4S"/>
</dbReference>
<dbReference type="PANTHER" id="PTHR32479">
    <property type="entry name" value="GLYCOLATE OXIDASE IRON-SULFUR SUBUNIT"/>
    <property type="match status" value="1"/>
</dbReference>
<keyword evidence="9" id="KW-1185">Reference proteome</keyword>
<protein>
    <recommendedName>
        <fullName evidence="6">Glycolate oxidase iron-sulfur subunit</fullName>
        <ecNumber evidence="6">1.1.99.14</ecNumber>
    </recommendedName>
</protein>
<sequence length="457" mass="50799">MSRTGHISGQTKTISSNSTWKQVEQDWKLTLDSDELTNCMRCGFCLPACPTYRETGLEAASPRGRIALMKSVSDGWMTPDASFDEQMNLCLGCRACEPACPAGVRFGHLLEQARSGLARHAPQSRWERLLRRIFFRGLFPHPNRLRLMGALLALYQRSGLKWFAHKTGLAQRLMPESLHQMDAVLPQATSKGVHQRLGTVIPPQGKCKGRVGLFRGCIMDVMFADTNQHTAQLLSAAGYEVIIPEQQVCCGALQAHGGETETSRSLARQNIRVFQKEKVDWIVSNAGGCGAQLVEYAHLLKDDPTFQHDARWFTDRVKDISQLIAMGNPLPLGEIPKRVTFQDSCHLRNGMGCSEEPRTLLHSIPGIQFVDLFESERCCGSAGIYNVTQPEMSMSILDEKMEHVEETQADILVTSNPGCLLQMKLGIRRAGLEDRMEALHLVDLLNRSVEAGKSTNP</sequence>
<feature type="domain" description="4Fe-4S ferredoxin-type" evidence="7">
    <location>
        <begin position="79"/>
        <end position="104"/>
    </location>
</feature>
<evidence type="ECO:0000259" key="7">
    <source>
        <dbReference type="PROSITE" id="PS51379"/>
    </source>
</evidence>
<keyword evidence="6" id="KW-0813">Transport</keyword>
<dbReference type="EMBL" id="CP048104">
    <property type="protein sequence ID" value="QKG83757.1"/>
    <property type="molecule type" value="Genomic_DNA"/>
</dbReference>
<keyword evidence="5 6" id="KW-0411">Iron-sulfur</keyword>
<comment type="cofactor">
    <cofactor evidence="6">
        <name>[4Fe-4S] cluster</name>
        <dbReference type="ChEBI" id="CHEBI:49883"/>
    </cofactor>
    <text evidence="6">Binds 2 [4Fe-4S] clusters.</text>
</comment>
<comment type="catalytic activity">
    <reaction evidence="6">
        <text>(R)-lactate + A = pyruvate + AH2</text>
        <dbReference type="Rhea" id="RHEA:15089"/>
        <dbReference type="ChEBI" id="CHEBI:13193"/>
        <dbReference type="ChEBI" id="CHEBI:15361"/>
        <dbReference type="ChEBI" id="CHEBI:16004"/>
        <dbReference type="ChEBI" id="CHEBI:17499"/>
    </reaction>
</comment>
<proteinExistence type="predicted"/>
<dbReference type="Gene3D" id="1.10.1060.10">
    <property type="entry name" value="Alpha-helical ferredoxin"/>
    <property type="match status" value="1"/>
</dbReference>
<evidence type="ECO:0000313" key="9">
    <source>
        <dbReference type="Proteomes" id="UP000503088"/>
    </source>
</evidence>
<evidence type="ECO:0000256" key="4">
    <source>
        <dbReference type="ARBA" id="ARBA00023004"/>
    </source>
</evidence>
<dbReference type="AlphaFoldDB" id="A0A7D4CUX1"/>
<dbReference type="GO" id="GO:0019154">
    <property type="term" value="F:glycolate dehydrogenase activity"/>
    <property type="evidence" value="ECO:0007669"/>
    <property type="project" value="UniProtKB-EC"/>
</dbReference>
<dbReference type="InterPro" id="IPR017896">
    <property type="entry name" value="4Fe4S_Fe-S-bd"/>
</dbReference>
<dbReference type="Pfam" id="PF02754">
    <property type="entry name" value="CCG"/>
    <property type="match status" value="2"/>
</dbReference>
<keyword evidence="3" id="KW-0677">Repeat</keyword>
<evidence type="ECO:0000256" key="3">
    <source>
        <dbReference type="ARBA" id="ARBA00022737"/>
    </source>
</evidence>
<evidence type="ECO:0000256" key="2">
    <source>
        <dbReference type="ARBA" id="ARBA00022723"/>
    </source>
</evidence>
<dbReference type="PROSITE" id="PS51379">
    <property type="entry name" value="4FE4S_FER_2"/>
    <property type="match status" value="2"/>
</dbReference>
<dbReference type="GO" id="GO:0046872">
    <property type="term" value="F:metal ion binding"/>
    <property type="evidence" value="ECO:0007669"/>
    <property type="project" value="UniProtKB-UniRule"/>
</dbReference>
<evidence type="ECO:0000256" key="6">
    <source>
        <dbReference type="PIRNR" id="PIRNR000139"/>
    </source>
</evidence>
<comment type="catalytic activity">
    <reaction evidence="6">
        <text>glycolate + A = glyoxylate + AH2</text>
        <dbReference type="Rhea" id="RHEA:21264"/>
        <dbReference type="ChEBI" id="CHEBI:13193"/>
        <dbReference type="ChEBI" id="CHEBI:17499"/>
        <dbReference type="ChEBI" id="CHEBI:29805"/>
        <dbReference type="ChEBI" id="CHEBI:36655"/>
        <dbReference type="EC" id="1.1.99.14"/>
    </reaction>
</comment>
<evidence type="ECO:0000256" key="1">
    <source>
        <dbReference type="ARBA" id="ARBA00022485"/>
    </source>
</evidence>
<dbReference type="EC" id="1.1.99.14" evidence="6"/>
<keyword evidence="4 6" id="KW-0408">Iron</keyword>
<gene>
    <name evidence="8" type="ORF">GXN76_04210</name>
</gene>
<dbReference type="InterPro" id="IPR017900">
    <property type="entry name" value="4Fe4S_Fe_S_CS"/>
</dbReference>
<dbReference type="KEGG" id="kpul:GXN76_04210"/>
<dbReference type="PROSITE" id="PS00198">
    <property type="entry name" value="4FE4S_FER_1"/>
    <property type="match status" value="1"/>
</dbReference>
<accession>A0A7D4CUX1</accession>
<keyword evidence="1 6" id="KW-0004">4Fe-4S</keyword>
<organism evidence="8 9">
    <name type="scientific">Kroppenstedtia pulmonis</name>
    <dbReference type="NCBI Taxonomy" id="1380685"/>
    <lineage>
        <taxon>Bacteria</taxon>
        <taxon>Bacillati</taxon>
        <taxon>Bacillota</taxon>
        <taxon>Bacilli</taxon>
        <taxon>Bacillales</taxon>
        <taxon>Thermoactinomycetaceae</taxon>
        <taxon>Kroppenstedtia</taxon>
    </lineage>
</organism>
<reference evidence="8 9" key="1">
    <citation type="submission" date="2020-01" db="EMBL/GenBank/DDBJ databases">
        <authorList>
            <person name="Gulvik C.A."/>
            <person name="Batra D.G."/>
        </authorList>
    </citation>
    <scope>NUCLEOTIDE SEQUENCE [LARGE SCALE GENOMIC DNA]</scope>
    <source>
        <strain evidence="8 9">W9323</strain>
    </source>
</reference>
<dbReference type="PANTHER" id="PTHR32479:SF17">
    <property type="entry name" value="GLYCOLATE OXIDASE IRON-SULFUR SUBUNIT"/>
    <property type="match status" value="1"/>
</dbReference>
<dbReference type="Pfam" id="PF13183">
    <property type="entry name" value="Fer4_8"/>
    <property type="match status" value="1"/>
</dbReference>
<dbReference type="SUPFAM" id="SSF46548">
    <property type="entry name" value="alpha-helical ferredoxin"/>
    <property type="match status" value="1"/>
</dbReference>
<feature type="domain" description="4Fe-4S ferredoxin-type" evidence="7">
    <location>
        <begin position="27"/>
        <end position="60"/>
    </location>
</feature>
<keyword evidence="6" id="KW-0249">Electron transport</keyword>
<evidence type="ECO:0000313" key="8">
    <source>
        <dbReference type="EMBL" id="QKG83757.1"/>
    </source>
</evidence>
<dbReference type="InterPro" id="IPR004017">
    <property type="entry name" value="Cys_rich_dom"/>
</dbReference>
<keyword evidence="2 6" id="KW-0479">Metal-binding</keyword>
<dbReference type="RefSeq" id="WP_173220797.1">
    <property type="nucleotide sequence ID" value="NZ_CP048104.1"/>
</dbReference>
<evidence type="ECO:0000256" key="5">
    <source>
        <dbReference type="ARBA" id="ARBA00023014"/>
    </source>
</evidence>
<dbReference type="GO" id="GO:0051539">
    <property type="term" value="F:4 iron, 4 sulfur cluster binding"/>
    <property type="evidence" value="ECO:0007669"/>
    <property type="project" value="UniProtKB-UniRule"/>
</dbReference>
<name>A0A7D4CUX1_9BACL</name>
<dbReference type="Proteomes" id="UP000503088">
    <property type="component" value="Chromosome"/>
</dbReference>
<dbReference type="PIRSF" id="PIRSF000139">
    <property type="entry name" value="Glc_ox_4Fe-4S"/>
    <property type="match status" value="1"/>
</dbReference>
<dbReference type="InterPro" id="IPR009051">
    <property type="entry name" value="Helical_ferredxn"/>
</dbReference>